<sequence length="61" mass="6746">MRVMVRFLGVGKKQKNASGGKVSHLESGLRMLSTFVPQVDPIRLGLRPAKADGRYLISIHK</sequence>
<keyword evidence="2" id="KW-1185">Reference proteome</keyword>
<gene>
    <name evidence="1" type="ORF">DSLASN_26300</name>
</gene>
<name>A0ABN6F3G0_9BACT</name>
<dbReference type="EMBL" id="AP024488">
    <property type="protein sequence ID" value="BCS96998.1"/>
    <property type="molecule type" value="Genomic_DNA"/>
</dbReference>
<evidence type="ECO:0000313" key="2">
    <source>
        <dbReference type="Proteomes" id="UP001320148"/>
    </source>
</evidence>
<proteinExistence type="predicted"/>
<evidence type="ECO:0000313" key="1">
    <source>
        <dbReference type="EMBL" id="BCS96998.1"/>
    </source>
</evidence>
<dbReference type="Proteomes" id="UP001320148">
    <property type="component" value="Chromosome"/>
</dbReference>
<protein>
    <submittedName>
        <fullName evidence="1">Uncharacterized protein</fullName>
    </submittedName>
</protein>
<accession>A0ABN6F3G0</accession>
<organism evidence="1 2">
    <name type="scientific">Desulfoluna limicola</name>
    <dbReference type="NCBI Taxonomy" id="2810562"/>
    <lineage>
        <taxon>Bacteria</taxon>
        <taxon>Pseudomonadati</taxon>
        <taxon>Thermodesulfobacteriota</taxon>
        <taxon>Desulfobacteria</taxon>
        <taxon>Desulfobacterales</taxon>
        <taxon>Desulfolunaceae</taxon>
        <taxon>Desulfoluna</taxon>
    </lineage>
</organism>
<reference evidence="1 2" key="1">
    <citation type="submission" date="2021-02" db="EMBL/GenBank/DDBJ databases">
        <title>Complete genome of Desulfoluna sp. strain ASN36.</title>
        <authorList>
            <person name="Takahashi A."/>
            <person name="Kojima H."/>
            <person name="Fukui M."/>
        </authorList>
    </citation>
    <scope>NUCLEOTIDE SEQUENCE [LARGE SCALE GENOMIC DNA]</scope>
    <source>
        <strain evidence="1 2">ASN36</strain>
    </source>
</reference>